<dbReference type="FunCoup" id="A7TMM3">
    <property type="interactions" value="393"/>
</dbReference>
<dbReference type="eggNOG" id="KOG3110">
    <property type="taxonomic scope" value="Eukaryota"/>
</dbReference>
<protein>
    <recommendedName>
        <fullName evidence="5">Riboflavin kinase</fullName>
        <ecNumber evidence="4">2.7.1.26</ecNumber>
    </recommendedName>
    <alternativeName>
        <fullName evidence="11">Flavin mononucleotide kinase 1</fullName>
    </alternativeName>
</protein>
<name>A7TMM3_VANPO</name>
<evidence type="ECO:0000256" key="11">
    <source>
        <dbReference type="ARBA" id="ARBA00029960"/>
    </source>
</evidence>
<accession>A7TMM3</accession>
<dbReference type="KEGG" id="vpo:Kpol_1066p1"/>
<evidence type="ECO:0000256" key="5">
    <source>
        <dbReference type="ARBA" id="ARBA00017394"/>
    </source>
</evidence>
<dbReference type="EC" id="2.7.1.26" evidence="4"/>
<evidence type="ECO:0000259" key="12">
    <source>
        <dbReference type="Pfam" id="PF01687"/>
    </source>
</evidence>
<dbReference type="UniPathway" id="UPA00276">
    <property type="reaction ID" value="UER00406"/>
</dbReference>
<dbReference type="GO" id="GO:0009398">
    <property type="term" value="P:FMN biosynthetic process"/>
    <property type="evidence" value="ECO:0007669"/>
    <property type="project" value="UniProtKB-UniPathway"/>
</dbReference>
<dbReference type="InParanoid" id="A7TMM3"/>
<dbReference type="Proteomes" id="UP000000267">
    <property type="component" value="Unassembled WGS sequence"/>
</dbReference>
<keyword evidence="10" id="KW-0067">ATP-binding</keyword>
<comment type="function">
    <text evidence="1">Catalyzes the phosphorylation of riboflavin (vitamin B2) to form flavin mononucleotide (FMN) coenzyme.</text>
</comment>
<evidence type="ECO:0000256" key="4">
    <source>
        <dbReference type="ARBA" id="ARBA00012105"/>
    </source>
</evidence>
<organism evidence="14">
    <name type="scientific">Vanderwaltozyma polyspora (strain ATCC 22028 / DSM 70294 / BCRC 21397 / CBS 2163 / NBRC 10782 / NRRL Y-8283 / UCD 57-17)</name>
    <name type="common">Kluyveromyces polysporus</name>
    <dbReference type="NCBI Taxonomy" id="436907"/>
    <lineage>
        <taxon>Eukaryota</taxon>
        <taxon>Fungi</taxon>
        <taxon>Dikarya</taxon>
        <taxon>Ascomycota</taxon>
        <taxon>Saccharomycotina</taxon>
        <taxon>Saccharomycetes</taxon>
        <taxon>Saccharomycetales</taxon>
        <taxon>Saccharomycetaceae</taxon>
        <taxon>Vanderwaltozyma</taxon>
    </lineage>
</organism>
<dbReference type="PhylomeDB" id="A7TMM3"/>
<dbReference type="HOGENOM" id="CLU_048437_3_2_1"/>
<comment type="similarity">
    <text evidence="3">Belongs to the flavokinase family.</text>
</comment>
<dbReference type="STRING" id="436907.A7TMM3"/>
<reference evidence="13 14" key="1">
    <citation type="journal article" date="2007" name="Proc. Natl. Acad. Sci. U.S.A.">
        <title>Independent sorting-out of thousands of duplicated gene pairs in two yeast species descended from a whole-genome duplication.</title>
        <authorList>
            <person name="Scannell D.R."/>
            <person name="Frank A.C."/>
            <person name="Conant G.C."/>
            <person name="Byrne K.P."/>
            <person name="Woolfit M."/>
            <person name="Wolfe K.H."/>
        </authorList>
    </citation>
    <scope>NUCLEOTIDE SEQUENCE [LARGE SCALE GENOMIC DNA]</scope>
    <source>
        <strain evidence="14">ATCC 22028 / DSM 70294 / BCRC 21397 / CBS 2163 / NBRC 10782 / NRRL Y-8283 / UCD 57-17</strain>
    </source>
</reference>
<evidence type="ECO:0000256" key="1">
    <source>
        <dbReference type="ARBA" id="ARBA00003572"/>
    </source>
</evidence>
<evidence type="ECO:0000256" key="9">
    <source>
        <dbReference type="ARBA" id="ARBA00022741"/>
    </source>
</evidence>
<evidence type="ECO:0000256" key="2">
    <source>
        <dbReference type="ARBA" id="ARBA00005201"/>
    </source>
</evidence>
<keyword evidence="14" id="KW-1185">Reference proteome</keyword>
<dbReference type="GO" id="GO:0005739">
    <property type="term" value="C:mitochondrion"/>
    <property type="evidence" value="ECO:0007669"/>
    <property type="project" value="TreeGrafter"/>
</dbReference>
<dbReference type="InterPro" id="IPR023468">
    <property type="entry name" value="Riboflavin_kinase"/>
</dbReference>
<keyword evidence="8" id="KW-0808">Transferase</keyword>
<dbReference type="PANTHER" id="PTHR22749:SF6">
    <property type="entry name" value="RIBOFLAVIN KINASE"/>
    <property type="match status" value="1"/>
</dbReference>
<gene>
    <name evidence="13" type="ORF">Kpol_1066p1</name>
</gene>
<evidence type="ECO:0000256" key="7">
    <source>
        <dbReference type="ARBA" id="ARBA00022643"/>
    </source>
</evidence>
<keyword evidence="7" id="KW-0288">FMN</keyword>
<keyword evidence="6" id="KW-0285">Flavoprotein</keyword>
<dbReference type="GO" id="GO:0005524">
    <property type="term" value="F:ATP binding"/>
    <property type="evidence" value="ECO:0007669"/>
    <property type="project" value="UniProtKB-KW"/>
</dbReference>
<dbReference type="OrthoDB" id="276388at2759"/>
<dbReference type="AlphaFoldDB" id="A7TMM3"/>
<evidence type="ECO:0000256" key="6">
    <source>
        <dbReference type="ARBA" id="ARBA00022630"/>
    </source>
</evidence>
<dbReference type="InterPro" id="IPR015865">
    <property type="entry name" value="Riboflavin_kinase_bac/euk"/>
</dbReference>
<dbReference type="InterPro" id="IPR023465">
    <property type="entry name" value="Riboflavin_kinase_dom_sf"/>
</dbReference>
<evidence type="ECO:0000256" key="10">
    <source>
        <dbReference type="ARBA" id="ARBA00022840"/>
    </source>
</evidence>
<sequence>MSLRTVDAIIPRVPVLPYPINVNYCEVINGFGRGSSDLGIPTANVDIHSLPKVIDEKLSLGVYFGFCKLKKKKNTYVGGIQMVERVDGREVEYNYGSQLEEEAGDLEVLPVVLSIGVNPFYNKGVGAGAGAGAGAGEGEGEDRLKKTVELHICM</sequence>
<evidence type="ECO:0000256" key="8">
    <source>
        <dbReference type="ARBA" id="ARBA00022679"/>
    </source>
</evidence>
<dbReference type="SUPFAM" id="SSF82114">
    <property type="entry name" value="Riboflavin kinase-like"/>
    <property type="match status" value="1"/>
</dbReference>
<evidence type="ECO:0000313" key="13">
    <source>
        <dbReference type="EMBL" id="EDO16437.1"/>
    </source>
</evidence>
<dbReference type="EMBL" id="DS480424">
    <property type="protein sequence ID" value="EDO16437.1"/>
    <property type="molecule type" value="Genomic_DNA"/>
</dbReference>
<dbReference type="GO" id="GO:0008531">
    <property type="term" value="F:riboflavin kinase activity"/>
    <property type="evidence" value="ECO:0007669"/>
    <property type="project" value="UniProtKB-EC"/>
</dbReference>
<dbReference type="GeneID" id="5544643"/>
<keyword evidence="9" id="KW-0547">Nucleotide-binding</keyword>
<proteinExistence type="inferred from homology"/>
<dbReference type="PANTHER" id="PTHR22749">
    <property type="entry name" value="RIBOFLAVIN KINASE/FMN ADENYLYLTRANSFERASE"/>
    <property type="match status" value="1"/>
</dbReference>
<evidence type="ECO:0000256" key="3">
    <source>
        <dbReference type="ARBA" id="ARBA00010108"/>
    </source>
</evidence>
<dbReference type="Pfam" id="PF01687">
    <property type="entry name" value="Flavokinase"/>
    <property type="match status" value="1"/>
</dbReference>
<feature type="domain" description="Riboflavin kinase" evidence="12">
    <location>
        <begin position="26"/>
        <end position="123"/>
    </location>
</feature>
<dbReference type="GO" id="GO:0009231">
    <property type="term" value="P:riboflavin biosynthetic process"/>
    <property type="evidence" value="ECO:0007669"/>
    <property type="project" value="InterPro"/>
</dbReference>
<feature type="non-terminal residue" evidence="13">
    <location>
        <position position="154"/>
    </location>
</feature>
<comment type="pathway">
    <text evidence="2">Cofactor biosynthesis; FMN biosynthesis; FMN from riboflavin (ATP route): step 1/1.</text>
</comment>
<dbReference type="RefSeq" id="XP_001644295.1">
    <property type="nucleotide sequence ID" value="XM_001644245.1"/>
</dbReference>
<evidence type="ECO:0000313" key="14">
    <source>
        <dbReference type="Proteomes" id="UP000000267"/>
    </source>
</evidence>
<dbReference type="Gene3D" id="2.40.30.30">
    <property type="entry name" value="Riboflavin kinase-like"/>
    <property type="match status" value="1"/>
</dbReference>